<keyword evidence="2" id="KW-0503">Monooxygenase</keyword>
<organism evidence="2 3">
    <name type="scientific">Paracoccus marinaquae</name>
    <dbReference type="NCBI Taxonomy" id="2841926"/>
    <lineage>
        <taxon>Bacteria</taxon>
        <taxon>Pseudomonadati</taxon>
        <taxon>Pseudomonadota</taxon>
        <taxon>Alphaproteobacteria</taxon>
        <taxon>Rhodobacterales</taxon>
        <taxon>Paracoccaceae</taxon>
        <taxon>Paracoccus</taxon>
    </lineage>
</organism>
<evidence type="ECO:0000313" key="3">
    <source>
        <dbReference type="Proteomes" id="UP001166191"/>
    </source>
</evidence>
<sequence>MLVQLVSIRVLPEHRDRFIEAFRINCEGSRREPGNLRFDLLCDPEDENSFSVYEVFTGPEALHAHVRTEHYRRCVEMITPICVGQRTKRFFTPVLVEAAPGSRTDGTG</sequence>
<dbReference type="PANTHER" id="PTHR33336:SF1">
    <property type="entry name" value="(4S)-4-HYDROXY-5-PHOSPHONOOXYPENTANE-2,3-DIONE ISOMERASE"/>
    <property type="match status" value="1"/>
</dbReference>
<feature type="domain" description="ABM" evidence="1">
    <location>
        <begin position="2"/>
        <end position="91"/>
    </location>
</feature>
<dbReference type="InterPro" id="IPR050744">
    <property type="entry name" value="AI-2_Isomerase_LsrG"/>
</dbReference>
<protein>
    <submittedName>
        <fullName evidence="2">Antibiotic biosynthesis monooxygenase</fullName>
    </submittedName>
</protein>
<proteinExistence type="predicted"/>
<gene>
    <name evidence="2" type="ORF">KNW02_03465</name>
</gene>
<evidence type="ECO:0000313" key="2">
    <source>
        <dbReference type="EMBL" id="MBU3029179.1"/>
    </source>
</evidence>
<dbReference type="GO" id="GO:0004497">
    <property type="term" value="F:monooxygenase activity"/>
    <property type="evidence" value="ECO:0007669"/>
    <property type="project" value="UniProtKB-KW"/>
</dbReference>
<keyword evidence="3" id="KW-1185">Reference proteome</keyword>
<keyword evidence="2" id="KW-0560">Oxidoreductase</keyword>
<dbReference type="RefSeq" id="WP_216031868.1">
    <property type="nucleotide sequence ID" value="NZ_JAHKNG010000003.1"/>
</dbReference>
<comment type="caution">
    <text evidence="2">The sequence shown here is derived from an EMBL/GenBank/DDBJ whole genome shotgun (WGS) entry which is preliminary data.</text>
</comment>
<accession>A0ABS6AFA4</accession>
<dbReference type="PANTHER" id="PTHR33336">
    <property type="entry name" value="QUINOL MONOOXYGENASE YGIN-RELATED"/>
    <property type="match status" value="1"/>
</dbReference>
<reference evidence="2" key="1">
    <citation type="submission" date="2021-06" db="EMBL/GenBank/DDBJ databases">
        <title>Paracoccus bacterium XHP0099 sp. nov., isolated from the surface waters of the Yellow Sea.</title>
        <authorList>
            <person name="Xue H."/>
            <person name="Zhang D."/>
        </authorList>
    </citation>
    <scope>NUCLEOTIDE SEQUENCE</scope>
    <source>
        <strain evidence="2">XHP0099</strain>
    </source>
</reference>
<dbReference type="Proteomes" id="UP001166191">
    <property type="component" value="Unassembled WGS sequence"/>
</dbReference>
<evidence type="ECO:0000259" key="1">
    <source>
        <dbReference type="PROSITE" id="PS51725"/>
    </source>
</evidence>
<dbReference type="EMBL" id="JAHKNG010000003">
    <property type="protein sequence ID" value="MBU3029179.1"/>
    <property type="molecule type" value="Genomic_DNA"/>
</dbReference>
<dbReference type="Pfam" id="PF03992">
    <property type="entry name" value="ABM"/>
    <property type="match status" value="1"/>
</dbReference>
<dbReference type="PROSITE" id="PS51725">
    <property type="entry name" value="ABM"/>
    <property type="match status" value="1"/>
</dbReference>
<dbReference type="InterPro" id="IPR007138">
    <property type="entry name" value="ABM_dom"/>
</dbReference>
<name>A0ABS6AFA4_9RHOB</name>